<dbReference type="Proteomes" id="UP001596501">
    <property type="component" value="Unassembled WGS sequence"/>
</dbReference>
<keyword evidence="3" id="KW-1185">Reference proteome</keyword>
<comment type="caution">
    <text evidence="2">The sequence shown here is derived from an EMBL/GenBank/DDBJ whole genome shotgun (WGS) entry which is preliminary data.</text>
</comment>
<protein>
    <submittedName>
        <fullName evidence="2">Uncharacterized protein</fullName>
    </submittedName>
</protein>
<dbReference type="EMBL" id="JBHTCA010000013">
    <property type="protein sequence ID" value="MFC7410231.1"/>
    <property type="molecule type" value="Genomic_DNA"/>
</dbReference>
<evidence type="ECO:0000256" key="1">
    <source>
        <dbReference type="SAM" id="MobiDB-lite"/>
    </source>
</evidence>
<gene>
    <name evidence="2" type="ORF">ACFQPB_15290</name>
</gene>
<accession>A0ABW2QLF2</accession>
<feature type="region of interest" description="Disordered" evidence="1">
    <location>
        <begin position="74"/>
        <end position="100"/>
    </location>
</feature>
<evidence type="ECO:0000313" key="2">
    <source>
        <dbReference type="EMBL" id="MFC7410231.1"/>
    </source>
</evidence>
<evidence type="ECO:0000313" key="3">
    <source>
        <dbReference type="Proteomes" id="UP001596501"/>
    </source>
</evidence>
<organism evidence="2 3">
    <name type="scientific">Hydrogenophaga atypica</name>
    <dbReference type="NCBI Taxonomy" id="249409"/>
    <lineage>
        <taxon>Bacteria</taxon>
        <taxon>Pseudomonadati</taxon>
        <taxon>Pseudomonadota</taxon>
        <taxon>Betaproteobacteria</taxon>
        <taxon>Burkholderiales</taxon>
        <taxon>Comamonadaceae</taxon>
        <taxon>Hydrogenophaga</taxon>
    </lineage>
</organism>
<sequence length="100" mass="10845">MVIADEHGCEANIGRFVTVVKPATFVDEPGHWWVIRPVGDPMWMCFSPSRGRAAAVSSQSDNIAIEDRALRPIRGLPRDRSAGTNADAAIPSPTHHTVEA</sequence>
<reference evidence="3" key="1">
    <citation type="journal article" date="2019" name="Int. J. Syst. Evol. Microbiol.">
        <title>The Global Catalogue of Microorganisms (GCM) 10K type strain sequencing project: providing services to taxonomists for standard genome sequencing and annotation.</title>
        <authorList>
            <consortium name="The Broad Institute Genomics Platform"/>
            <consortium name="The Broad Institute Genome Sequencing Center for Infectious Disease"/>
            <person name="Wu L."/>
            <person name="Ma J."/>
        </authorList>
    </citation>
    <scope>NUCLEOTIDE SEQUENCE [LARGE SCALE GENOMIC DNA]</scope>
    <source>
        <strain evidence="3">CGMCC 1.12371</strain>
    </source>
</reference>
<dbReference type="RefSeq" id="WP_382224994.1">
    <property type="nucleotide sequence ID" value="NZ_JBHTCA010000013.1"/>
</dbReference>
<name>A0ABW2QLF2_9BURK</name>
<proteinExistence type="predicted"/>